<dbReference type="Proteomes" id="UP001497457">
    <property type="component" value="Chromosome 35b"/>
</dbReference>
<accession>A0ABC9E0A9</accession>
<dbReference type="EMBL" id="OZ075145">
    <property type="protein sequence ID" value="CAL5049381.1"/>
    <property type="molecule type" value="Genomic_DNA"/>
</dbReference>
<proteinExistence type="predicted"/>
<keyword evidence="3" id="KW-1185">Reference proteome</keyword>
<reference evidence="2 3" key="2">
    <citation type="submission" date="2024-10" db="EMBL/GenBank/DDBJ databases">
        <authorList>
            <person name="Ryan C."/>
        </authorList>
    </citation>
    <scope>NUCLEOTIDE SEQUENCE [LARGE SCALE GENOMIC DNA]</scope>
</reference>
<evidence type="ECO:0000313" key="2">
    <source>
        <dbReference type="EMBL" id="CAL5049381.1"/>
    </source>
</evidence>
<feature type="transmembrane region" description="Helical" evidence="1">
    <location>
        <begin position="60"/>
        <end position="81"/>
    </location>
</feature>
<keyword evidence="1" id="KW-0472">Membrane</keyword>
<keyword evidence="1" id="KW-1133">Transmembrane helix</keyword>
<organism evidence="2 3">
    <name type="scientific">Urochloa decumbens</name>
    <dbReference type="NCBI Taxonomy" id="240449"/>
    <lineage>
        <taxon>Eukaryota</taxon>
        <taxon>Viridiplantae</taxon>
        <taxon>Streptophyta</taxon>
        <taxon>Embryophyta</taxon>
        <taxon>Tracheophyta</taxon>
        <taxon>Spermatophyta</taxon>
        <taxon>Magnoliopsida</taxon>
        <taxon>Liliopsida</taxon>
        <taxon>Poales</taxon>
        <taxon>Poaceae</taxon>
        <taxon>PACMAD clade</taxon>
        <taxon>Panicoideae</taxon>
        <taxon>Panicodae</taxon>
        <taxon>Paniceae</taxon>
        <taxon>Melinidinae</taxon>
        <taxon>Urochloa</taxon>
    </lineage>
</organism>
<gene>
    <name evidence="2" type="ORF">URODEC1_LOCUS90972</name>
</gene>
<sequence length="103" mass="10772">MAALAIFALTLLGHDAAGLARRRAPLRHRLLRYSAACIVLGASALLHAVAVAVDDPNAILALAGFLLWLGGLALLLLAFTVERFPVASRRAAQVVEAAVAAFF</sequence>
<reference evidence="3" key="1">
    <citation type="submission" date="2024-06" db="EMBL/GenBank/DDBJ databases">
        <authorList>
            <person name="Ryan C."/>
        </authorList>
    </citation>
    <scope>NUCLEOTIDE SEQUENCE [LARGE SCALE GENOMIC DNA]</scope>
</reference>
<feature type="transmembrane region" description="Helical" evidence="1">
    <location>
        <begin position="30"/>
        <end position="53"/>
    </location>
</feature>
<protein>
    <submittedName>
        <fullName evidence="2">Uncharacterized protein</fullName>
    </submittedName>
</protein>
<evidence type="ECO:0000256" key="1">
    <source>
        <dbReference type="SAM" id="Phobius"/>
    </source>
</evidence>
<keyword evidence="1" id="KW-0812">Transmembrane</keyword>
<dbReference type="AlphaFoldDB" id="A0ABC9E0A9"/>
<name>A0ABC9E0A9_9POAL</name>
<evidence type="ECO:0000313" key="3">
    <source>
        <dbReference type="Proteomes" id="UP001497457"/>
    </source>
</evidence>